<dbReference type="Gene3D" id="2.40.10.120">
    <property type="match status" value="1"/>
</dbReference>
<dbReference type="InterPro" id="IPR009003">
    <property type="entry name" value="Peptidase_S1_PA"/>
</dbReference>
<organism evidence="5 6">
    <name type="scientific">Pseudohongiella spirulinae</name>
    <dbReference type="NCBI Taxonomy" id="1249552"/>
    <lineage>
        <taxon>Bacteria</taxon>
        <taxon>Pseudomonadati</taxon>
        <taxon>Pseudomonadota</taxon>
        <taxon>Gammaproteobacteria</taxon>
        <taxon>Pseudomonadales</taxon>
        <taxon>Pseudohongiellaceae</taxon>
        <taxon>Pseudohongiella</taxon>
    </lineage>
</organism>
<dbReference type="SUPFAM" id="SSF50494">
    <property type="entry name" value="Trypsin-like serine proteases"/>
    <property type="match status" value="1"/>
</dbReference>
<dbReference type="InterPro" id="IPR051201">
    <property type="entry name" value="Chloro_Bact_Ser_Proteases"/>
</dbReference>
<dbReference type="OrthoDB" id="9758917at2"/>
<feature type="domain" description="PDZ" evidence="4">
    <location>
        <begin position="290"/>
        <end position="374"/>
    </location>
</feature>
<dbReference type="Gene3D" id="2.30.42.10">
    <property type="match status" value="1"/>
</dbReference>
<dbReference type="AlphaFoldDB" id="A0A0S2KG71"/>
<protein>
    <submittedName>
        <fullName evidence="5">2-alkenal reductase</fullName>
    </submittedName>
</protein>
<reference evidence="5 6" key="1">
    <citation type="submission" date="2015-11" db="EMBL/GenBank/DDBJ databases">
        <authorList>
            <person name="Zhang Y."/>
            <person name="Guo Z."/>
        </authorList>
    </citation>
    <scope>NUCLEOTIDE SEQUENCE [LARGE SCALE GENOMIC DNA]</scope>
    <source>
        <strain evidence="5 6">KCTC 32221</strain>
    </source>
</reference>
<gene>
    <name evidence="5" type="ORF">PS2015_2324</name>
</gene>
<dbReference type="PANTHER" id="PTHR43343:SF3">
    <property type="entry name" value="PROTEASE DO-LIKE 8, CHLOROPLASTIC"/>
    <property type="match status" value="1"/>
</dbReference>
<keyword evidence="6" id="KW-1185">Reference proteome</keyword>
<dbReference type="InterPro" id="IPR036034">
    <property type="entry name" value="PDZ_sf"/>
</dbReference>
<keyword evidence="2" id="KW-0378">Hydrolase</keyword>
<dbReference type="PANTHER" id="PTHR43343">
    <property type="entry name" value="PEPTIDASE S12"/>
    <property type="match status" value="1"/>
</dbReference>
<dbReference type="GO" id="GO:0006508">
    <property type="term" value="P:proteolysis"/>
    <property type="evidence" value="ECO:0007669"/>
    <property type="project" value="UniProtKB-KW"/>
</dbReference>
<keyword evidence="3" id="KW-0472">Membrane</keyword>
<dbReference type="KEGG" id="pspi:PS2015_2324"/>
<feature type="transmembrane region" description="Helical" evidence="3">
    <location>
        <begin position="12"/>
        <end position="29"/>
    </location>
</feature>
<dbReference type="CDD" id="cd06779">
    <property type="entry name" value="cpPDZ_Deg_HtrA-like"/>
    <property type="match status" value="1"/>
</dbReference>
<keyword evidence="1" id="KW-0645">Protease</keyword>
<keyword evidence="3" id="KW-0812">Transmembrane</keyword>
<dbReference type="Proteomes" id="UP000065641">
    <property type="component" value="Chromosome"/>
</dbReference>
<dbReference type="STRING" id="1249552.PS2015_2324"/>
<evidence type="ECO:0000313" key="5">
    <source>
        <dbReference type="EMBL" id="ALO46959.1"/>
    </source>
</evidence>
<dbReference type="InterPro" id="IPR001940">
    <property type="entry name" value="Peptidase_S1C"/>
</dbReference>
<proteinExistence type="predicted"/>
<sequence>MRDVMKNFLQFISWPAVAGILFALVLVQYQQMQRLSRQIAELAIAAPSAVTAELQTASFADAIDRASPSVVSIHSTIREQIELPPVDELPAALRDLLASIPSERLWDSLGSGVAVSNEGHILTALHVIEGAEDIEVHFGDQQRGMVTARARLVGSDADSDLALLQVDSPVLPPAIPVGSSDEVRVGDTVLTIGYPRRDLMNQKSVSRGIVSALGIPRDGLPIVEYIQTDAAMNYGNSGGALIDAEGRLIGINSFIYSQSGGSDGIGFAVPINKAMIVVEQLLQQGVFTPGYLGVITGELLNEETSQTFFGRPDVRGLLIEQVNENSPAEQAGIVAGDVMTRIDGTGIQSVIGAIEQINRKPPGDEVVLTLYRNGQLLDITVTLGTGTAQYRTQLDSQ</sequence>
<dbReference type="SMART" id="SM00228">
    <property type="entry name" value="PDZ"/>
    <property type="match status" value="1"/>
</dbReference>
<evidence type="ECO:0000313" key="6">
    <source>
        <dbReference type="Proteomes" id="UP000065641"/>
    </source>
</evidence>
<name>A0A0S2KG71_9GAMM</name>
<dbReference type="PROSITE" id="PS50106">
    <property type="entry name" value="PDZ"/>
    <property type="match status" value="1"/>
</dbReference>
<evidence type="ECO:0000256" key="2">
    <source>
        <dbReference type="ARBA" id="ARBA00022801"/>
    </source>
</evidence>
<keyword evidence="3" id="KW-1133">Transmembrane helix</keyword>
<dbReference type="SUPFAM" id="SSF50156">
    <property type="entry name" value="PDZ domain-like"/>
    <property type="match status" value="1"/>
</dbReference>
<dbReference type="Pfam" id="PF13180">
    <property type="entry name" value="PDZ_2"/>
    <property type="match status" value="1"/>
</dbReference>
<dbReference type="PRINTS" id="PR00834">
    <property type="entry name" value="PROTEASES2C"/>
</dbReference>
<evidence type="ECO:0000256" key="3">
    <source>
        <dbReference type="SAM" id="Phobius"/>
    </source>
</evidence>
<dbReference type="Pfam" id="PF13365">
    <property type="entry name" value="Trypsin_2"/>
    <property type="match status" value="1"/>
</dbReference>
<dbReference type="EMBL" id="CP013189">
    <property type="protein sequence ID" value="ALO46959.1"/>
    <property type="molecule type" value="Genomic_DNA"/>
</dbReference>
<accession>A0A0S2KG71</accession>
<evidence type="ECO:0000259" key="4">
    <source>
        <dbReference type="PROSITE" id="PS50106"/>
    </source>
</evidence>
<dbReference type="GO" id="GO:0004252">
    <property type="term" value="F:serine-type endopeptidase activity"/>
    <property type="evidence" value="ECO:0007669"/>
    <property type="project" value="InterPro"/>
</dbReference>
<dbReference type="InterPro" id="IPR001478">
    <property type="entry name" value="PDZ"/>
</dbReference>
<evidence type="ECO:0000256" key="1">
    <source>
        <dbReference type="ARBA" id="ARBA00022670"/>
    </source>
</evidence>